<dbReference type="Pfam" id="PF08751">
    <property type="entry name" value="TrwC"/>
    <property type="match status" value="1"/>
</dbReference>
<sequence>MLTIFPIRNVDYYVEWTQNDYYLNNDEQPGIWIGYIAHLLGLNGEIIEEHYKNLMKGFSPDGKTAYVQNAGKSRNLGYDLTFSAPKSVSILEVFDEVGCIQNAHERAVRAALRFVEEKAAYTRRSSKGQTLEKLPGLLAAQFTHFKSRANDIQLHTHCLILNLAIRNDLSWGTINGRNLYQWMKAAGSVYSDLLPLI</sequence>
<dbReference type="STRING" id="861298.SAMN04488136_12780"/>
<dbReference type="AlphaFoldDB" id="A0A1G8F069"/>
<accession>A0A1G8F069</accession>
<dbReference type="InterPro" id="IPR014862">
    <property type="entry name" value="TrwC"/>
</dbReference>
<evidence type="ECO:0000313" key="2">
    <source>
        <dbReference type="EMBL" id="SDH75516.1"/>
    </source>
</evidence>
<evidence type="ECO:0000313" key="3">
    <source>
        <dbReference type="Proteomes" id="UP000198854"/>
    </source>
</evidence>
<dbReference type="NCBIfam" id="NF041492">
    <property type="entry name" value="MobF"/>
    <property type="match status" value="1"/>
</dbReference>
<dbReference type="OrthoDB" id="1634048at2"/>
<evidence type="ECO:0000259" key="1">
    <source>
        <dbReference type="Pfam" id="PF08751"/>
    </source>
</evidence>
<feature type="domain" description="TrwC relaxase" evidence="1">
    <location>
        <begin position="11"/>
        <end position="193"/>
    </location>
</feature>
<proteinExistence type="predicted"/>
<gene>
    <name evidence="2" type="ORF">SAMN04488136_12780</name>
</gene>
<dbReference type="RefSeq" id="WP_093277714.1">
    <property type="nucleotide sequence ID" value="NZ_FNDD01000027.1"/>
</dbReference>
<protein>
    <submittedName>
        <fullName evidence="2">Conjugative relaxase domain-containing protein, TrwC/TraI family</fullName>
    </submittedName>
</protein>
<dbReference type="Proteomes" id="UP000198854">
    <property type="component" value="Unassembled WGS sequence"/>
</dbReference>
<dbReference type="SUPFAM" id="SSF55464">
    <property type="entry name" value="Origin of replication-binding domain, RBD-like"/>
    <property type="match status" value="1"/>
</dbReference>
<reference evidence="2 3" key="1">
    <citation type="submission" date="2016-10" db="EMBL/GenBank/DDBJ databases">
        <authorList>
            <person name="de Groot N.N."/>
        </authorList>
    </citation>
    <scope>NUCLEOTIDE SEQUENCE [LARGE SCALE GENOMIC DNA]</scope>
    <source>
        <strain evidence="2 3">CGMCC 1.10228</strain>
    </source>
</reference>
<keyword evidence="3" id="KW-1185">Reference proteome</keyword>
<dbReference type="EMBL" id="FNDD01000027">
    <property type="protein sequence ID" value="SDH75516.1"/>
    <property type="molecule type" value="Genomic_DNA"/>
</dbReference>
<name>A0A1G8F069_9VIBR</name>
<organism evidence="2 3">
    <name type="scientific">Vibrio xiamenensis</name>
    <dbReference type="NCBI Taxonomy" id="861298"/>
    <lineage>
        <taxon>Bacteria</taxon>
        <taxon>Pseudomonadati</taxon>
        <taxon>Pseudomonadota</taxon>
        <taxon>Gammaproteobacteria</taxon>
        <taxon>Vibrionales</taxon>
        <taxon>Vibrionaceae</taxon>
        <taxon>Vibrio</taxon>
    </lineage>
</organism>